<sequence>MTFLRRIVNRGVRELTAYPLATVGSILLMIGLLGGIQLAHRIGSLNLLVIVVISLIIMGIVALRVVDRELSKHF</sequence>
<keyword evidence="1" id="KW-1133">Transmembrane helix</keyword>
<evidence type="ECO:0000313" key="3">
    <source>
        <dbReference type="Proteomes" id="UP000178964"/>
    </source>
</evidence>
<dbReference type="AlphaFoldDB" id="A0A1F4VNX9"/>
<keyword evidence="1" id="KW-0472">Membrane</keyword>
<feature type="transmembrane region" description="Helical" evidence="1">
    <location>
        <begin position="20"/>
        <end position="39"/>
    </location>
</feature>
<dbReference type="Proteomes" id="UP000178964">
    <property type="component" value="Unassembled WGS sequence"/>
</dbReference>
<dbReference type="EMBL" id="MEVK01000028">
    <property type="protein sequence ID" value="OGC58902.1"/>
    <property type="molecule type" value="Genomic_DNA"/>
</dbReference>
<evidence type="ECO:0000313" key="2">
    <source>
        <dbReference type="EMBL" id="OGC58902.1"/>
    </source>
</evidence>
<name>A0A1F4VNX9_UNCKA</name>
<evidence type="ECO:0000256" key="1">
    <source>
        <dbReference type="SAM" id="Phobius"/>
    </source>
</evidence>
<accession>A0A1F4VNX9</accession>
<comment type="caution">
    <text evidence="2">The sequence shown here is derived from an EMBL/GenBank/DDBJ whole genome shotgun (WGS) entry which is preliminary data.</text>
</comment>
<feature type="transmembrane region" description="Helical" evidence="1">
    <location>
        <begin position="45"/>
        <end position="66"/>
    </location>
</feature>
<proteinExistence type="predicted"/>
<protein>
    <submittedName>
        <fullName evidence="2">Uncharacterized protein</fullName>
    </submittedName>
</protein>
<gene>
    <name evidence="2" type="ORF">A3A70_00365</name>
</gene>
<reference evidence="2 3" key="1">
    <citation type="journal article" date="2016" name="Nat. Commun.">
        <title>Thousands of microbial genomes shed light on interconnected biogeochemical processes in an aquifer system.</title>
        <authorList>
            <person name="Anantharaman K."/>
            <person name="Brown C.T."/>
            <person name="Hug L.A."/>
            <person name="Sharon I."/>
            <person name="Castelle C.J."/>
            <person name="Probst A.J."/>
            <person name="Thomas B.C."/>
            <person name="Singh A."/>
            <person name="Wilkins M.J."/>
            <person name="Karaoz U."/>
            <person name="Brodie E.L."/>
            <person name="Williams K.H."/>
            <person name="Hubbard S.S."/>
            <person name="Banfield J.F."/>
        </authorList>
    </citation>
    <scope>NUCLEOTIDE SEQUENCE [LARGE SCALE GENOMIC DNA]</scope>
</reference>
<organism evidence="2 3">
    <name type="scientific">candidate division WWE3 bacterium RIFCSPLOWO2_01_FULL_42_11</name>
    <dbReference type="NCBI Taxonomy" id="1802627"/>
    <lineage>
        <taxon>Bacteria</taxon>
        <taxon>Katanobacteria</taxon>
    </lineage>
</organism>
<keyword evidence="1" id="KW-0812">Transmembrane</keyword>